<keyword evidence="3" id="KW-1185">Reference proteome</keyword>
<reference evidence="2" key="1">
    <citation type="journal article" date="2022" name="bioRxiv">
        <title>Sequencing and chromosome-scale assembly of the giantPleurodeles waltlgenome.</title>
        <authorList>
            <person name="Brown T."/>
            <person name="Elewa A."/>
            <person name="Iarovenko S."/>
            <person name="Subramanian E."/>
            <person name="Araus A.J."/>
            <person name="Petzold A."/>
            <person name="Susuki M."/>
            <person name="Suzuki K.-i.T."/>
            <person name="Hayashi T."/>
            <person name="Toyoda A."/>
            <person name="Oliveira C."/>
            <person name="Osipova E."/>
            <person name="Leigh N.D."/>
            <person name="Simon A."/>
            <person name="Yun M.H."/>
        </authorList>
    </citation>
    <scope>NUCLEOTIDE SEQUENCE</scope>
    <source>
        <strain evidence="2">20211129_DDA</strain>
        <tissue evidence="2">Liver</tissue>
    </source>
</reference>
<evidence type="ECO:0000313" key="2">
    <source>
        <dbReference type="EMBL" id="KAJ1214862.1"/>
    </source>
</evidence>
<proteinExistence type="predicted"/>
<evidence type="ECO:0000256" key="1">
    <source>
        <dbReference type="SAM" id="MobiDB-lite"/>
    </source>
</evidence>
<gene>
    <name evidence="2" type="ORF">NDU88_002473</name>
</gene>
<accession>A0AAV7WQD0</accession>
<name>A0AAV7WQD0_PLEWA</name>
<dbReference type="AlphaFoldDB" id="A0AAV7WQD0"/>
<organism evidence="2 3">
    <name type="scientific">Pleurodeles waltl</name>
    <name type="common">Iberian ribbed newt</name>
    <dbReference type="NCBI Taxonomy" id="8319"/>
    <lineage>
        <taxon>Eukaryota</taxon>
        <taxon>Metazoa</taxon>
        <taxon>Chordata</taxon>
        <taxon>Craniata</taxon>
        <taxon>Vertebrata</taxon>
        <taxon>Euteleostomi</taxon>
        <taxon>Amphibia</taxon>
        <taxon>Batrachia</taxon>
        <taxon>Caudata</taxon>
        <taxon>Salamandroidea</taxon>
        <taxon>Salamandridae</taxon>
        <taxon>Pleurodelinae</taxon>
        <taxon>Pleurodeles</taxon>
    </lineage>
</organism>
<dbReference type="EMBL" id="JANPWB010000001">
    <property type="protein sequence ID" value="KAJ1214862.1"/>
    <property type="molecule type" value="Genomic_DNA"/>
</dbReference>
<dbReference type="Proteomes" id="UP001066276">
    <property type="component" value="Chromosome 1_1"/>
</dbReference>
<sequence>MVEGVGALERPGTRDTDGMGLPGVGWRVARGHQPGALRHTWCRREVHEGEHAVHRENKNVAGDKTNRTPCLARAK</sequence>
<protein>
    <submittedName>
        <fullName evidence="2">Uncharacterized protein</fullName>
    </submittedName>
</protein>
<evidence type="ECO:0000313" key="3">
    <source>
        <dbReference type="Proteomes" id="UP001066276"/>
    </source>
</evidence>
<comment type="caution">
    <text evidence="2">The sequence shown here is derived from an EMBL/GenBank/DDBJ whole genome shotgun (WGS) entry which is preliminary data.</text>
</comment>
<feature type="region of interest" description="Disordered" evidence="1">
    <location>
        <begin position="52"/>
        <end position="75"/>
    </location>
</feature>
<feature type="region of interest" description="Disordered" evidence="1">
    <location>
        <begin position="1"/>
        <end position="23"/>
    </location>
</feature>